<dbReference type="InterPro" id="IPR011042">
    <property type="entry name" value="6-blade_b-propeller_TolB-like"/>
</dbReference>
<proteinExistence type="predicted"/>
<evidence type="ECO:0000313" key="2">
    <source>
        <dbReference type="EMBL" id="GAH85119.1"/>
    </source>
</evidence>
<evidence type="ECO:0000256" key="1">
    <source>
        <dbReference type="SAM" id="Phobius"/>
    </source>
</evidence>
<feature type="non-terminal residue" evidence="2">
    <location>
        <position position="1"/>
    </location>
</feature>
<gene>
    <name evidence="2" type="ORF">S03H2_63462</name>
</gene>
<name>X1K4C4_9ZZZZ</name>
<dbReference type="EMBL" id="BARU01041128">
    <property type="protein sequence ID" value="GAH85119.1"/>
    <property type="molecule type" value="Genomic_DNA"/>
</dbReference>
<keyword evidence="1" id="KW-1133">Transmembrane helix</keyword>
<accession>X1K4C4</accession>
<evidence type="ECO:0008006" key="3">
    <source>
        <dbReference type="Google" id="ProtNLM"/>
    </source>
</evidence>
<keyword evidence="1" id="KW-0812">Transmembrane</keyword>
<dbReference type="AlphaFoldDB" id="X1K4C4"/>
<dbReference type="Gene3D" id="2.120.10.30">
    <property type="entry name" value="TolB, C-terminal domain"/>
    <property type="match status" value="1"/>
</dbReference>
<feature type="transmembrane region" description="Helical" evidence="1">
    <location>
        <begin position="125"/>
        <end position="145"/>
    </location>
</feature>
<comment type="caution">
    <text evidence="2">The sequence shown here is derived from an EMBL/GenBank/DDBJ whole genome shotgun (WGS) entry which is preliminary data.</text>
</comment>
<reference evidence="2" key="1">
    <citation type="journal article" date="2014" name="Front. Microbiol.">
        <title>High frequency of phylogenetically diverse reductive dehalogenase-homologous genes in deep subseafloor sedimentary metagenomes.</title>
        <authorList>
            <person name="Kawai M."/>
            <person name="Futagami T."/>
            <person name="Toyoda A."/>
            <person name="Takaki Y."/>
            <person name="Nishi S."/>
            <person name="Hori S."/>
            <person name="Arai W."/>
            <person name="Tsubouchi T."/>
            <person name="Morono Y."/>
            <person name="Uchiyama I."/>
            <person name="Ito T."/>
            <person name="Fujiyama A."/>
            <person name="Inagaki F."/>
            <person name="Takami H."/>
        </authorList>
    </citation>
    <scope>NUCLEOTIDE SEQUENCE</scope>
    <source>
        <strain evidence="2">Expedition CK06-06</strain>
    </source>
</reference>
<dbReference type="SUPFAM" id="SSF101898">
    <property type="entry name" value="NHL repeat"/>
    <property type="match status" value="1"/>
</dbReference>
<protein>
    <recommendedName>
        <fullName evidence="3">SMP-30/Gluconolactonase/LRE-like region domain-containing protein</fullName>
    </recommendedName>
</protein>
<organism evidence="2">
    <name type="scientific">marine sediment metagenome</name>
    <dbReference type="NCBI Taxonomy" id="412755"/>
    <lineage>
        <taxon>unclassified sequences</taxon>
        <taxon>metagenomes</taxon>
        <taxon>ecological metagenomes</taxon>
    </lineage>
</organism>
<keyword evidence="1" id="KW-0472">Membrane</keyword>
<sequence length="152" mass="16241">GNIYIANTFYGTVEKYNSSGILISSNWATGLNKPAGMSSDSSNIYIADEGDDVIYKVPISSGGTVSTACSPAGGNNGFLDPKDIDVDSNGDFYIAGINSQNKYWISGLVYRRGSRRDSVYVKIKIYIGIGLNQVVPGIIAISYVYCSSPVII</sequence>